<dbReference type="Proteomes" id="UP001596512">
    <property type="component" value="Unassembled WGS sequence"/>
</dbReference>
<name>A0ABW2TS12_9PSEU</name>
<dbReference type="EMBL" id="JBHTEY010000004">
    <property type="protein sequence ID" value="MFC7615692.1"/>
    <property type="molecule type" value="Genomic_DNA"/>
</dbReference>
<dbReference type="InterPro" id="IPR013320">
    <property type="entry name" value="ConA-like_dom_sf"/>
</dbReference>
<keyword evidence="3" id="KW-1185">Reference proteome</keyword>
<dbReference type="InterPro" id="IPR000421">
    <property type="entry name" value="FA58C"/>
</dbReference>
<dbReference type="Pfam" id="PF00754">
    <property type="entry name" value="F5_F8_type_C"/>
    <property type="match status" value="1"/>
</dbReference>
<dbReference type="Pfam" id="PF13385">
    <property type="entry name" value="Laminin_G_3"/>
    <property type="match status" value="1"/>
</dbReference>
<dbReference type="Gene3D" id="2.60.120.260">
    <property type="entry name" value="Galactose-binding domain-like"/>
    <property type="match status" value="1"/>
</dbReference>
<evidence type="ECO:0000313" key="3">
    <source>
        <dbReference type="Proteomes" id="UP001596512"/>
    </source>
</evidence>
<dbReference type="PROSITE" id="PS50022">
    <property type="entry name" value="FA58C_3"/>
    <property type="match status" value="1"/>
</dbReference>
<evidence type="ECO:0000259" key="1">
    <source>
        <dbReference type="PROSITE" id="PS50022"/>
    </source>
</evidence>
<organism evidence="2 3">
    <name type="scientific">Actinokineospora soli</name>
    <dbReference type="NCBI Taxonomy" id="1048753"/>
    <lineage>
        <taxon>Bacteria</taxon>
        <taxon>Bacillati</taxon>
        <taxon>Actinomycetota</taxon>
        <taxon>Actinomycetes</taxon>
        <taxon>Pseudonocardiales</taxon>
        <taxon>Pseudonocardiaceae</taxon>
        <taxon>Actinokineospora</taxon>
    </lineage>
</organism>
<reference evidence="3" key="1">
    <citation type="journal article" date="2019" name="Int. J. Syst. Evol. Microbiol.">
        <title>The Global Catalogue of Microorganisms (GCM) 10K type strain sequencing project: providing services to taxonomists for standard genome sequencing and annotation.</title>
        <authorList>
            <consortium name="The Broad Institute Genomics Platform"/>
            <consortium name="The Broad Institute Genome Sequencing Center for Infectious Disease"/>
            <person name="Wu L."/>
            <person name="Ma J."/>
        </authorList>
    </citation>
    <scope>NUCLEOTIDE SEQUENCE [LARGE SCALE GENOMIC DNA]</scope>
    <source>
        <strain evidence="3">JCM 17695</strain>
    </source>
</reference>
<dbReference type="Gene3D" id="2.60.120.200">
    <property type="match status" value="1"/>
</dbReference>
<dbReference type="InterPro" id="IPR008979">
    <property type="entry name" value="Galactose-bd-like_sf"/>
</dbReference>
<proteinExistence type="predicted"/>
<evidence type="ECO:0000313" key="2">
    <source>
        <dbReference type="EMBL" id="MFC7615692.1"/>
    </source>
</evidence>
<dbReference type="SUPFAM" id="SSF49785">
    <property type="entry name" value="Galactose-binding domain-like"/>
    <property type="match status" value="1"/>
</dbReference>
<protein>
    <submittedName>
        <fullName evidence="2">Discoidin domain-containing protein</fullName>
    </submittedName>
</protein>
<gene>
    <name evidence="2" type="ORF">ACFQV2_21530</name>
</gene>
<feature type="domain" description="F5/8 type C" evidence="1">
    <location>
        <begin position="127"/>
        <end position="264"/>
    </location>
</feature>
<sequence length="264" mass="28002">MNVAGSDVAPPWTVATWVRREVAGTDTQLMRGWNSAIKVEQNRTTNKVGITTYGVGDYAFDYTLPLNQWTHLALVATPTGTTLYADGQAVQTIPQSIALPRGAIGGDRAFGGSLDELRIYDEALSAAQVSALHAAYSDVALGQPVTASSVETAAFPASAAVDGIASTRWSSVRSDPQWLRIDLGATRSVQRVRLTWEAAYARDYQVQVSADGTTYTTIRTVVGGDGGVDDLTGLSGSGRYLRILGTARGTTYGYSLWSAEVTAA</sequence>
<dbReference type="SUPFAM" id="SSF49899">
    <property type="entry name" value="Concanavalin A-like lectins/glucanases"/>
    <property type="match status" value="1"/>
</dbReference>
<accession>A0ABW2TS12</accession>
<comment type="caution">
    <text evidence="2">The sequence shown here is derived from an EMBL/GenBank/DDBJ whole genome shotgun (WGS) entry which is preliminary data.</text>
</comment>